<proteinExistence type="predicted"/>
<feature type="transmembrane region" description="Helical" evidence="1">
    <location>
        <begin position="167"/>
        <end position="187"/>
    </location>
</feature>
<dbReference type="Proteomes" id="UP000256708">
    <property type="component" value="Unassembled WGS sequence"/>
</dbReference>
<keyword evidence="1" id="KW-1133">Transmembrane helix</keyword>
<sequence length="348" mass="39767">MPPANSFTVQPLTGSKKRFQQIDVTKGLAIVSVILLHAFERDILNETYAIYHIWQAVPVFMVLMGVNLGMDFTGSKPELSSLYTRKYFRKKAERILFPLLWVYVLSILAGLAWLLLYNQHKLEFNAYNFIGLLPVTGPGNYFVTLILQTIFFFPIIDYLFQRQPSSTIVLLIALEILFLVWSSHVRLFQAEDYLYSAALPRYFSAIAFGLVLSKSMLQPLRANVILLFLTIAAAGCLYLYRMVYADLNVNYMTAEWQTQSVLTFAYAAAIVWGLFKALPVFSDNKFLHLFAALGKASYHIFLIQIVYFGLFPKQSSVLMGLFSCLLAGYLFYKADTKYRLSKRILSRA</sequence>
<evidence type="ECO:0000259" key="2">
    <source>
        <dbReference type="Pfam" id="PF01757"/>
    </source>
</evidence>
<evidence type="ECO:0000313" key="3">
    <source>
        <dbReference type="EMBL" id="RDV14203.1"/>
    </source>
</evidence>
<comment type="caution">
    <text evidence="3">The sequence shown here is derived from an EMBL/GenBank/DDBJ whole genome shotgun (WGS) entry which is preliminary data.</text>
</comment>
<evidence type="ECO:0000256" key="1">
    <source>
        <dbReference type="SAM" id="Phobius"/>
    </source>
</evidence>
<protein>
    <submittedName>
        <fullName evidence="3">Acyltransferase</fullName>
    </submittedName>
</protein>
<dbReference type="GO" id="GO:0016747">
    <property type="term" value="F:acyltransferase activity, transferring groups other than amino-acyl groups"/>
    <property type="evidence" value="ECO:0007669"/>
    <property type="project" value="InterPro"/>
</dbReference>
<dbReference type="AlphaFoldDB" id="A0A3D8LA28"/>
<feature type="transmembrane region" description="Helical" evidence="1">
    <location>
        <begin position="224"/>
        <end position="244"/>
    </location>
</feature>
<organism evidence="3 4">
    <name type="scientific">Pontibacter diazotrophicus</name>
    <dbReference type="NCBI Taxonomy" id="1400979"/>
    <lineage>
        <taxon>Bacteria</taxon>
        <taxon>Pseudomonadati</taxon>
        <taxon>Bacteroidota</taxon>
        <taxon>Cytophagia</taxon>
        <taxon>Cytophagales</taxon>
        <taxon>Hymenobacteraceae</taxon>
        <taxon>Pontibacter</taxon>
    </lineage>
</organism>
<dbReference type="OrthoDB" id="847983at2"/>
<name>A0A3D8LA28_9BACT</name>
<dbReference type="InterPro" id="IPR002656">
    <property type="entry name" value="Acyl_transf_3_dom"/>
</dbReference>
<keyword evidence="1" id="KW-0472">Membrane</keyword>
<dbReference type="Pfam" id="PF01757">
    <property type="entry name" value="Acyl_transf_3"/>
    <property type="match status" value="1"/>
</dbReference>
<feature type="transmembrane region" description="Helical" evidence="1">
    <location>
        <begin position="256"/>
        <end position="275"/>
    </location>
</feature>
<dbReference type="EMBL" id="QRGR01000017">
    <property type="protein sequence ID" value="RDV14203.1"/>
    <property type="molecule type" value="Genomic_DNA"/>
</dbReference>
<keyword evidence="3" id="KW-0808">Transferase</keyword>
<gene>
    <name evidence="3" type="ORF">DXT99_15535</name>
</gene>
<feature type="transmembrane region" description="Helical" evidence="1">
    <location>
        <begin position="95"/>
        <end position="116"/>
    </location>
</feature>
<keyword evidence="1" id="KW-0812">Transmembrane</keyword>
<accession>A0A3D8LA28</accession>
<reference evidence="4" key="1">
    <citation type="submission" date="2018-08" db="EMBL/GenBank/DDBJ databases">
        <authorList>
            <person name="Liu Z.-W."/>
            <person name="Du Z.-J."/>
        </authorList>
    </citation>
    <scope>NUCLEOTIDE SEQUENCE [LARGE SCALE GENOMIC DNA]</scope>
    <source>
        <strain evidence="4">H4X</strain>
    </source>
</reference>
<evidence type="ECO:0000313" key="4">
    <source>
        <dbReference type="Proteomes" id="UP000256708"/>
    </source>
</evidence>
<feature type="domain" description="Acyltransferase 3" evidence="2">
    <location>
        <begin position="21"/>
        <end position="311"/>
    </location>
</feature>
<keyword evidence="4" id="KW-1185">Reference proteome</keyword>
<feature type="transmembrane region" description="Helical" evidence="1">
    <location>
        <begin position="316"/>
        <end position="332"/>
    </location>
</feature>
<feature type="transmembrane region" description="Helical" evidence="1">
    <location>
        <begin position="51"/>
        <end position="74"/>
    </location>
</feature>
<feature type="transmembrane region" description="Helical" evidence="1">
    <location>
        <begin position="287"/>
        <end position="310"/>
    </location>
</feature>
<dbReference type="RefSeq" id="WP_115566494.1">
    <property type="nucleotide sequence ID" value="NZ_QRGR01000017.1"/>
</dbReference>
<keyword evidence="3" id="KW-0012">Acyltransferase</keyword>